<keyword evidence="2" id="KW-0560">Oxidoreductase</keyword>
<dbReference type="VEuPathDB" id="FungiDB:ATCC64974_86280"/>
<dbReference type="PANTHER" id="PTHR10578">
    <property type="entry name" value="S -2-HYDROXY-ACID OXIDASE-RELATED"/>
    <property type="match status" value="1"/>
</dbReference>
<reference evidence="5" key="2">
    <citation type="submission" date="2019-02" db="EMBL/GenBank/DDBJ databases">
        <title>FDA dAtabase for Regulatory Grade micrObial Sequences (FDA-ARGOS): Supporting development and validation of Infectious Disease Dx tests.</title>
        <authorList>
            <person name="Kerrigan L."/>
            <person name="Tallon L.J."/>
            <person name="Sadzewicz L."/>
            <person name="Sengamalay N."/>
            <person name="Ott S."/>
            <person name="Godinez A."/>
            <person name="Nagaraj S."/>
            <person name="Vavikolanu K."/>
            <person name="Vyas G."/>
            <person name="Nadendla S."/>
            <person name="Aluvathingal J."/>
            <person name="Sichtig H."/>
        </authorList>
    </citation>
    <scope>NUCLEOTIDE SEQUENCE</scope>
    <source>
        <strain evidence="5">FDAARGOS_311</strain>
    </source>
</reference>
<dbReference type="InterPro" id="IPR000262">
    <property type="entry name" value="FMN-dep_DH"/>
</dbReference>
<comment type="cofactor">
    <cofactor evidence="1">
        <name>FMN</name>
        <dbReference type="ChEBI" id="CHEBI:58210"/>
    </cofactor>
</comment>
<proteinExistence type="predicted"/>
<evidence type="ECO:0000259" key="3">
    <source>
        <dbReference type="PROSITE" id="PS51349"/>
    </source>
</evidence>
<dbReference type="PANTHER" id="PTHR10578:SF149">
    <property type="entry name" value="2-HYDROXYACID OXIDASE 2"/>
    <property type="match status" value="1"/>
</dbReference>
<dbReference type="Gene3D" id="3.20.20.70">
    <property type="entry name" value="Aldolase class I"/>
    <property type="match status" value="1"/>
</dbReference>
<dbReference type="VEuPathDB" id="FungiDB:ASPNIDRAFT2_125440"/>
<organism evidence="5 6">
    <name type="scientific">Aspergillus niger</name>
    <dbReference type="NCBI Taxonomy" id="5061"/>
    <lineage>
        <taxon>Eukaryota</taxon>
        <taxon>Fungi</taxon>
        <taxon>Dikarya</taxon>
        <taxon>Ascomycota</taxon>
        <taxon>Pezizomycotina</taxon>
        <taxon>Eurotiomycetes</taxon>
        <taxon>Eurotiomycetidae</taxon>
        <taxon>Eurotiales</taxon>
        <taxon>Aspergillaceae</taxon>
        <taxon>Aspergillus</taxon>
        <taxon>Aspergillus subgen. Circumdati</taxon>
    </lineage>
</organism>
<sequence>MGYPNLAPGLDMSILTDTGEGLAYEDGNEWAEAIVWIGSVTILDIWLKGIYTADDVALAIHHGVNSVLISNHGGKQLNGVPATVDALRECTPVAKGEIMIANDGGIRRGRDIFKIWP</sequence>
<reference evidence="4" key="3">
    <citation type="submission" date="2022-07" db="EMBL/GenBank/DDBJ databases">
        <title>Taxonomy of Aspergillus series Nigri: significant species reduction supported by multi-species coalescent approaches.</title>
        <authorList>
            <person name="Bian C."/>
            <person name="Kusuya Y."/>
            <person name="Sklenar F."/>
            <person name="D'hooge E."/>
            <person name="Yaguchi T."/>
            <person name="Takahashi H."/>
            <person name="Hubka V."/>
        </authorList>
    </citation>
    <scope>NUCLEOTIDE SEQUENCE</scope>
    <source>
        <strain evidence="4">IFM 63604</strain>
    </source>
</reference>
<evidence type="ECO:0000256" key="1">
    <source>
        <dbReference type="ARBA" id="ARBA00001917"/>
    </source>
</evidence>
<evidence type="ECO:0000313" key="6">
    <source>
        <dbReference type="Proteomes" id="UP000197666"/>
    </source>
</evidence>
<dbReference type="AlphaFoldDB" id="A0A254TVK3"/>
<dbReference type="SUPFAM" id="SSF51395">
    <property type="entry name" value="FMN-linked oxidoreductases"/>
    <property type="match status" value="1"/>
</dbReference>
<dbReference type="OrthoDB" id="1925334at2759"/>
<reference evidence="6" key="1">
    <citation type="submission" date="2018-10" db="EMBL/GenBank/DDBJ databases">
        <title>FDA dAtabase for Regulatory Grade micrObial Sequences (FDA-ARGOS): Supporting development and validation of Infectious Disease Dx tests.</title>
        <authorList>
            <person name="Kerrigan L."/>
            <person name="Tallon L."/>
            <person name="Sadzewicz L."/>
            <person name="Sengamalay N."/>
            <person name="Ott S."/>
            <person name="Godinez A."/>
            <person name="Nagaraj S."/>
            <person name="Vavikolanu K."/>
            <person name="Nadendla S."/>
            <person name="George J."/>
            <person name="Sichtig H."/>
        </authorList>
    </citation>
    <scope>NUCLEOTIDE SEQUENCE [LARGE SCALE GENOMIC DNA]</scope>
    <source>
        <strain evidence="6">FDAARGOS_311</strain>
    </source>
</reference>
<dbReference type="Pfam" id="PF01070">
    <property type="entry name" value="FMN_dh"/>
    <property type="match status" value="1"/>
</dbReference>
<comment type="caution">
    <text evidence="5">The sequence shown here is derived from an EMBL/GenBank/DDBJ whole genome shotgun (WGS) entry which is preliminary data.</text>
</comment>
<evidence type="ECO:0000313" key="4">
    <source>
        <dbReference type="EMBL" id="GLA46324.1"/>
    </source>
</evidence>
<dbReference type="PROSITE" id="PS51349">
    <property type="entry name" value="FMN_HYDROXY_ACID_DH_2"/>
    <property type="match status" value="1"/>
</dbReference>
<evidence type="ECO:0000256" key="2">
    <source>
        <dbReference type="ARBA" id="ARBA00023002"/>
    </source>
</evidence>
<protein>
    <recommendedName>
        <fullName evidence="3">FMN hydroxy acid dehydrogenase domain-containing protein</fullName>
    </recommendedName>
</protein>
<accession>A0A254TVK3</accession>
<dbReference type="InterPro" id="IPR037396">
    <property type="entry name" value="FMN_HAD"/>
</dbReference>
<dbReference type="EMBL" id="BRPB01000007">
    <property type="protein sequence ID" value="GLA46324.1"/>
    <property type="molecule type" value="Genomic_DNA"/>
</dbReference>
<dbReference type="EMBL" id="NKJJ02000006">
    <property type="protein sequence ID" value="TPR04158.1"/>
    <property type="molecule type" value="Genomic_DNA"/>
</dbReference>
<evidence type="ECO:0000313" key="5">
    <source>
        <dbReference type="EMBL" id="TPR04158.1"/>
    </source>
</evidence>
<gene>
    <name evidence="4" type="ORF">AnigIFM63604_009796</name>
    <name evidence="5" type="ORF">CAN33_003735</name>
</gene>
<name>A0A254TVK3_ASPNG</name>
<feature type="domain" description="FMN hydroxy acid dehydrogenase" evidence="3">
    <location>
        <begin position="1"/>
        <end position="117"/>
    </location>
</feature>
<dbReference type="Proteomes" id="UP000197666">
    <property type="component" value="Unassembled WGS sequence"/>
</dbReference>
<dbReference type="VEuPathDB" id="FungiDB:M747DRAFT_335200"/>
<dbReference type="InterPro" id="IPR013785">
    <property type="entry name" value="Aldolase_TIM"/>
</dbReference>
<dbReference type="GO" id="GO:0016491">
    <property type="term" value="F:oxidoreductase activity"/>
    <property type="evidence" value="ECO:0007669"/>
    <property type="project" value="UniProtKB-KW"/>
</dbReference>
<dbReference type="Proteomes" id="UP001144191">
    <property type="component" value="Unassembled WGS sequence"/>
</dbReference>